<dbReference type="Proteomes" id="UP000663874">
    <property type="component" value="Unassembled WGS sequence"/>
</dbReference>
<feature type="domain" description="Rhodanese" evidence="2">
    <location>
        <begin position="170"/>
        <end position="292"/>
    </location>
</feature>
<dbReference type="InterPro" id="IPR001763">
    <property type="entry name" value="Rhodanese-like_dom"/>
</dbReference>
<dbReference type="EMBL" id="CAJOBE010008877">
    <property type="protein sequence ID" value="CAF4071920.1"/>
    <property type="molecule type" value="Genomic_DNA"/>
</dbReference>
<gene>
    <name evidence="4" type="ORF">FNK824_LOCUS29862</name>
    <name evidence="3" type="ORF">SEV965_LOCUS34737</name>
</gene>
<organism evidence="4 5">
    <name type="scientific">Rotaria sordida</name>
    <dbReference type="NCBI Taxonomy" id="392033"/>
    <lineage>
        <taxon>Eukaryota</taxon>
        <taxon>Metazoa</taxon>
        <taxon>Spiralia</taxon>
        <taxon>Gnathifera</taxon>
        <taxon>Rotifera</taxon>
        <taxon>Eurotatoria</taxon>
        <taxon>Bdelloidea</taxon>
        <taxon>Philodinida</taxon>
        <taxon>Philodinidae</taxon>
        <taxon>Rotaria</taxon>
    </lineage>
</organism>
<name>A0A819T799_9BILA</name>
<dbReference type="AlphaFoldDB" id="A0A819T799"/>
<dbReference type="CDD" id="cd01449">
    <property type="entry name" value="TST_Repeat_2"/>
    <property type="match status" value="1"/>
</dbReference>
<dbReference type="Gene3D" id="3.40.250.10">
    <property type="entry name" value="Rhodanese-like domain"/>
    <property type="match status" value="2"/>
</dbReference>
<dbReference type="SUPFAM" id="SSF52821">
    <property type="entry name" value="Rhodanese/Cell cycle control phosphatase"/>
    <property type="match status" value="2"/>
</dbReference>
<reference evidence="4" key="1">
    <citation type="submission" date="2021-02" db="EMBL/GenBank/DDBJ databases">
        <authorList>
            <person name="Nowell W R."/>
        </authorList>
    </citation>
    <scope>NUCLEOTIDE SEQUENCE</scope>
</reference>
<dbReference type="PANTHER" id="PTHR43855">
    <property type="entry name" value="THIOSULFATE SULFURTRANSFERASE"/>
    <property type="match status" value="1"/>
</dbReference>
<evidence type="ECO:0000259" key="2">
    <source>
        <dbReference type="PROSITE" id="PS50206"/>
    </source>
</evidence>
<comment type="caution">
    <text evidence="4">The sequence shown here is derived from an EMBL/GenBank/DDBJ whole genome shotgun (WGS) entry which is preliminary data.</text>
</comment>
<evidence type="ECO:0000313" key="5">
    <source>
        <dbReference type="Proteomes" id="UP000663874"/>
    </source>
</evidence>
<keyword evidence="1" id="KW-0677">Repeat</keyword>
<accession>A0A819T799</accession>
<protein>
    <recommendedName>
        <fullName evidence="2">Rhodanese domain-containing protein</fullName>
    </recommendedName>
</protein>
<dbReference type="SMART" id="SM00450">
    <property type="entry name" value="RHOD"/>
    <property type="match status" value="2"/>
</dbReference>
<dbReference type="InterPro" id="IPR051126">
    <property type="entry name" value="Thiosulfate_sulfurtransferase"/>
</dbReference>
<proteinExistence type="predicted"/>
<dbReference type="InterPro" id="IPR036873">
    <property type="entry name" value="Rhodanese-like_dom_sf"/>
</dbReference>
<evidence type="ECO:0000313" key="4">
    <source>
        <dbReference type="EMBL" id="CAF4071920.1"/>
    </source>
</evidence>
<feature type="domain" description="Rhodanese" evidence="2">
    <location>
        <begin position="20"/>
        <end position="132"/>
    </location>
</feature>
<evidence type="ECO:0000313" key="3">
    <source>
        <dbReference type="EMBL" id="CAF1473066.1"/>
    </source>
</evidence>
<dbReference type="EMBL" id="CAJNOU010005286">
    <property type="protein sequence ID" value="CAF1473066.1"/>
    <property type="molecule type" value="Genomic_DNA"/>
</dbReference>
<dbReference type="PROSITE" id="PS50206">
    <property type="entry name" value="RHODANESE_3"/>
    <property type="match status" value="2"/>
</dbReference>
<evidence type="ECO:0000256" key="1">
    <source>
        <dbReference type="ARBA" id="ARBA00022737"/>
    </source>
</evidence>
<dbReference type="Pfam" id="PF00581">
    <property type="entry name" value="Rhodanese"/>
    <property type="match status" value="2"/>
</dbReference>
<dbReference type="PANTHER" id="PTHR43855:SF1">
    <property type="entry name" value="THIOSULFATE SULFURTRANSFERASE"/>
    <property type="match status" value="1"/>
</dbReference>
<dbReference type="Proteomes" id="UP000663889">
    <property type="component" value="Unassembled WGS sequence"/>
</dbReference>
<sequence length="300" mass="34502">MDFKIEEVVPMFIKPEDLHLYESVKFIDARDPKAYAEGHLKDAINVHDLFTYLLPTSTEASLYQMKIDFENRFSELGITGKEHIIIYEDTMNNQYGASCRGFFIFKYMKHPKVSTLEGGLEALLLTEGGAQLITKEPPTIIPCQYDGQDNNITDCIMATRDDVLEIINNKPSGTWLLDVRDAIEWNGLSSSPYGINFTPRKGRLPNSIWIEWYKFHELDYNKGIFKSKSNEQIQALLKEKGIQNNDKIIVYCFKGSRAAVALMKMNQAGYTNVKNYFASWNEWSRDPQLPIDDKILDEKV</sequence>